<keyword evidence="5 7" id="KW-1133">Transmembrane helix</keyword>
<evidence type="ECO:0000256" key="8">
    <source>
        <dbReference type="RuleBase" id="RU003639"/>
    </source>
</evidence>
<dbReference type="HAMAP" id="MF_01394">
    <property type="entry name" value="NDH1_NuoA"/>
    <property type="match status" value="1"/>
</dbReference>
<keyword evidence="3 7" id="KW-0813">Transport</keyword>
<dbReference type="GO" id="GO:0005886">
    <property type="term" value="C:plasma membrane"/>
    <property type="evidence" value="ECO:0007669"/>
    <property type="project" value="UniProtKB-SubCell"/>
</dbReference>
<gene>
    <name evidence="7" type="primary">nuoA</name>
    <name evidence="9" type="ORF">BC792_101306</name>
</gene>
<feature type="transmembrane region" description="Helical" evidence="7">
    <location>
        <begin position="65"/>
        <end position="89"/>
    </location>
</feature>
<keyword evidence="7 8" id="KW-0520">NAD</keyword>
<dbReference type="Proteomes" id="UP000325105">
    <property type="component" value="Unassembled WGS sequence"/>
</dbReference>
<comment type="similarity">
    <text evidence="2 7 8">Belongs to the complex I subunit 3 family.</text>
</comment>
<keyword evidence="7" id="KW-1278">Translocase</keyword>
<comment type="caution">
    <text evidence="9">The sequence shown here is derived from an EMBL/GenBank/DDBJ whole genome shotgun (WGS) entry which is preliminary data.</text>
</comment>
<dbReference type="EC" id="7.1.1.-" evidence="7"/>
<dbReference type="RefSeq" id="WP_148907197.1">
    <property type="nucleotide sequence ID" value="NZ_VNHX01000001.1"/>
</dbReference>
<dbReference type="OrthoDB" id="9791970at2"/>
<keyword evidence="7" id="KW-1003">Cell membrane</keyword>
<dbReference type="AlphaFoldDB" id="A0A5S5DTE3"/>
<comment type="subcellular location">
    <subcellularLocation>
        <location evidence="7 8">Cell membrane</location>
        <topology evidence="7 8">Multi-pass membrane protein</topology>
    </subcellularLocation>
    <subcellularLocation>
        <location evidence="1">Membrane</location>
        <topology evidence="1">Multi-pass membrane protein</topology>
    </subcellularLocation>
</comment>
<comment type="function">
    <text evidence="7">NDH-1 shuttles electrons from NADH, via FMN and iron-sulfur (Fe-S) centers, to quinones in the respiratory chain. The immediate electron acceptor for the enzyme in this species is believed to be a menaquinone. Couples the redox reaction to proton translocation (for every two electrons transferred, four hydrogen ions are translocated across the cytoplasmic membrane), and thus conserves the redox energy in a proton gradient.</text>
</comment>
<keyword evidence="10" id="KW-1185">Reference proteome</keyword>
<sequence length="197" mass="21958">MDDPAQLSEYGKILLIAIIGVVLVCATIFLAKILSPKKPNPIKLSTYECGEEAIGSSWVQLNPRFYVIALVFLLFDVELIFVFPWATVFGNATLVAEDSRWGWFTLLEMSIFLGILVIGLIYVWKRGDISWVKPAHQKPVVSVGIPTSAYDILNQKEYKVRDYRDSVKGAAVAEETAQSVAAPKAMGFRPAFKKNKE</sequence>
<keyword evidence="6 7" id="KW-0472">Membrane</keyword>
<evidence type="ECO:0000256" key="2">
    <source>
        <dbReference type="ARBA" id="ARBA00008472"/>
    </source>
</evidence>
<dbReference type="GO" id="GO:0048038">
    <property type="term" value="F:quinone binding"/>
    <property type="evidence" value="ECO:0007669"/>
    <property type="project" value="UniProtKB-KW"/>
</dbReference>
<name>A0A5S5DTE3_9SPHI</name>
<dbReference type="GO" id="GO:0008137">
    <property type="term" value="F:NADH dehydrogenase (ubiquinone) activity"/>
    <property type="evidence" value="ECO:0007669"/>
    <property type="project" value="InterPro"/>
</dbReference>
<dbReference type="PANTHER" id="PTHR11058:SF9">
    <property type="entry name" value="NADH-UBIQUINONE OXIDOREDUCTASE CHAIN 3"/>
    <property type="match status" value="1"/>
</dbReference>
<protein>
    <recommendedName>
        <fullName evidence="7">NADH-quinone oxidoreductase subunit A</fullName>
        <ecNumber evidence="7">7.1.1.-</ecNumber>
    </recommendedName>
    <alternativeName>
        <fullName evidence="7">NADH dehydrogenase I subunit A</fullName>
    </alternativeName>
    <alternativeName>
        <fullName evidence="7">NDH-1 subunit A</fullName>
    </alternativeName>
    <alternativeName>
        <fullName evidence="7">NUO1</fullName>
    </alternativeName>
</protein>
<feature type="transmembrane region" description="Helical" evidence="7">
    <location>
        <begin position="101"/>
        <end position="124"/>
    </location>
</feature>
<proteinExistence type="inferred from homology"/>
<dbReference type="InterPro" id="IPR000440">
    <property type="entry name" value="NADH_UbQ/plastoQ_OxRdtase_su3"/>
</dbReference>
<evidence type="ECO:0000313" key="10">
    <source>
        <dbReference type="Proteomes" id="UP000325105"/>
    </source>
</evidence>
<dbReference type="PANTHER" id="PTHR11058">
    <property type="entry name" value="NADH-UBIQUINONE OXIDOREDUCTASE CHAIN 3"/>
    <property type="match status" value="1"/>
</dbReference>
<dbReference type="GO" id="GO:0030964">
    <property type="term" value="C:NADH dehydrogenase complex"/>
    <property type="evidence" value="ECO:0007669"/>
    <property type="project" value="TreeGrafter"/>
</dbReference>
<evidence type="ECO:0000256" key="1">
    <source>
        <dbReference type="ARBA" id="ARBA00004141"/>
    </source>
</evidence>
<keyword evidence="4 7" id="KW-0812">Transmembrane</keyword>
<dbReference type="InterPro" id="IPR038430">
    <property type="entry name" value="NDAH_ubi_oxred_su3_sf"/>
</dbReference>
<evidence type="ECO:0000256" key="5">
    <source>
        <dbReference type="ARBA" id="ARBA00022989"/>
    </source>
</evidence>
<dbReference type="GO" id="GO:0050136">
    <property type="term" value="F:NADH dehydrogenase (quinone) (non-electrogenic) activity"/>
    <property type="evidence" value="ECO:0007669"/>
    <property type="project" value="UniProtKB-UniRule"/>
</dbReference>
<keyword evidence="7 8" id="KW-0874">Quinone</keyword>
<evidence type="ECO:0000256" key="4">
    <source>
        <dbReference type="ARBA" id="ARBA00022692"/>
    </source>
</evidence>
<feature type="transmembrane region" description="Helical" evidence="7">
    <location>
        <begin position="13"/>
        <end position="34"/>
    </location>
</feature>
<comment type="catalytic activity">
    <reaction evidence="7 8">
        <text>a quinone + NADH + 5 H(+)(in) = a quinol + NAD(+) + 4 H(+)(out)</text>
        <dbReference type="Rhea" id="RHEA:57888"/>
        <dbReference type="ChEBI" id="CHEBI:15378"/>
        <dbReference type="ChEBI" id="CHEBI:24646"/>
        <dbReference type="ChEBI" id="CHEBI:57540"/>
        <dbReference type="ChEBI" id="CHEBI:57945"/>
        <dbReference type="ChEBI" id="CHEBI:132124"/>
    </reaction>
</comment>
<dbReference type="InterPro" id="IPR023043">
    <property type="entry name" value="NAD(P)H_OxRDtase_bac/plastid"/>
</dbReference>
<evidence type="ECO:0000256" key="6">
    <source>
        <dbReference type="ARBA" id="ARBA00023136"/>
    </source>
</evidence>
<comment type="subunit">
    <text evidence="7">NDH-1 is composed of 14 different subunits. Subunits NuoA, H, J, K, L, M, N constitute the membrane sector of the complex.</text>
</comment>
<organism evidence="9 10">
    <name type="scientific">Sphingobacterium allocomposti</name>
    <dbReference type="NCBI Taxonomy" id="415956"/>
    <lineage>
        <taxon>Bacteria</taxon>
        <taxon>Pseudomonadati</taxon>
        <taxon>Bacteroidota</taxon>
        <taxon>Sphingobacteriia</taxon>
        <taxon>Sphingobacteriales</taxon>
        <taxon>Sphingobacteriaceae</taxon>
        <taxon>Sphingobacterium</taxon>
    </lineage>
</organism>
<evidence type="ECO:0000256" key="7">
    <source>
        <dbReference type="HAMAP-Rule" id="MF_01394"/>
    </source>
</evidence>
<evidence type="ECO:0000256" key="3">
    <source>
        <dbReference type="ARBA" id="ARBA00022448"/>
    </source>
</evidence>
<reference evidence="9 10" key="1">
    <citation type="submission" date="2019-07" db="EMBL/GenBank/DDBJ databases">
        <title>Genomic Encyclopedia of Archaeal and Bacterial Type Strains, Phase II (KMG-II): from individual species to whole genera.</title>
        <authorList>
            <person name="Goeker M."/>
        </authorList>
    </citation>
    <scope>NUCLEOTIDE SEQUENCE [LARGE SCALE GENOMIC DNA]</scope>
    <source>
        <strain evidence="9 10">DSM 18850</strain>
    </source>
</reference>
<dbReference type="Gene3D" id="1.20.58.1610">
    <property type="entry name" value="NADH:ubiquinone/plastoquinone oxidoreductase, chain 3"/>
    <property type="match status" value="1"/>
</dbReference>
<evidence type="ECO:0000313" key="9">
    <source>
        <dbReference type="EMBL" id="TYP98648.1"/>
    </source>
</evidence>
<accession>A0A5S5DTE3</accession>
<dbReference type="EMBL" id="VNHX01000001">
    <property type="protein sequence ID" value="TYP98648.1"/>
    <property type="molecule type" value="Genomic_DNA"/>
</dbReference>
<dbReference type="Pfam" id="PF00507">
    <property type="entry name" value="Oxidored_q4"/>
    <property type="match status" value="1"/>
</dbReference>